<accession>A0A9J6D9S2</accession>
<name>A0A9J6D9S2_RHIMP</name>
<dbReference type="AlphaFoldDB" id="A0A9J6D9S2"/>
<gene>
    <name evidence="1" type="ORF">HPB51_012331</name>
</gene>
<sequence>MQPPQPGFDPATCGSSPEYLSHWTTAAGQTLETLLCVVCEASRVSPPCPRRTERVTDSEEVKRRLARNATCNHLVCFKRVERYGCENEKTRMRAHHVRRHGDAVSSE</sequence>
<organism evidence="1 2">
    <name type="scientific">Rhipicephalus microplus</name>
    <name type="common">Cattle tick</name>
    <name type="synonym">Boophilus microplus</name>
    <dbReference type="NCBI Taxonomy" id="6941"/>
    <lineage>
        <taxon>Eukaryota</taxon>
        <taxon>Metazoa</taxon>
        <taxon>Ecdysozoa</taxon>
        <taxon>Arthropoda</taxon>
        <taxon>Chelicerata</taxon>
        <taxon>Arachnida</taxon>
        <taxon>Acari</taxon>
        <taxon>Parasitiformes</taxon>
        <taxon>Ixodida</taxon>
        <taxon>Ixodoidea</taxon>
        <taxon>Ixodidae</taxon>
        <taxon>Rhipicephalinae</taxon>
        <taxon>Rhipicephalus</taxon>
        <taxon>Boophilus</taxon>
    </lineage>
</organism>
<dbReference type="EMBL" id="JABSTU010000010">
    <property type="protein sequence ID" value="KAH8018827.1"/>
    <property type="molecule type" value="Genomic_DNA"/>
</dbReference>
<evidence type="ECO:0000313" key="1">
    <source>
        <dbReference type="EMBL" id="KAH8018827.1"/>
    </source>
</evidence>
<comment type="caution">
    <text evidence="1">The sequence shown here is derived from an EMBL/GenBank/DDBJ whole genome shotgun (WGS) entry which is preliminary data.</text>
</comment>
<reference evidence="1" key="2">
    <citation type="submission" date="2021-09" db="EMBL/GenBank/DDBJ databases">
        <authorList>
            <person name="Jia N."/>
            <person name="Wang J."/>
            <person name="Shi W."/>
            <person name="Du L."/>
            <person name="Sun Y."/>
            <person name="Zhan W."/>
            <person name="Jiang J."/>
            <person name="Wang Q."/>
            <person name="Zhang B."/>
            <person name="Ji P."/>
            <person name="Sakyi L.B."/>
            <person name="Cui X."/>
            <person name="Yuan T."/>
            <person name="Jiang B."/>
            <person name="Yang W."/>
            <person name="Lam T.T.-Y."/>
            <person name="Chang Q."/>
            <person name="Ding S."/>
            <person name="Wang X."/>
            <person name="Zhu J."/>
            <person name="Ruan X."/>
            <person name="Zhao L."/>
            <person name="Wei J."/>
            <person name="Que T."/>
            <person name="Du C."/>
            <person name="Cheng J."/>
            <person name="Dai P."/>
            <person name="Han X."/>
            <person name="Huang E."/>
            <person name="Gao Y."/>
            <person name="Liu J."/>
            <person name="Shao H."/>
            <person name="Ye R."/>
            <person name="Li L."/>
            <person name="Wei W."/>
            <person name="Wang X."/>
            <person name="Wang C."/>
            <person name="Huo Q."/>
            <person name="Li W."/>
            <person name="Guo W."/>
            <person name="Chen H."/>
            <person name="Chen S."/>
            <person name="Zhou L."/>
            <person name="Zhou L."/>
            <person name="Ni X."/>
            <person name="Tian J."/>
            <person name="Zhou Y."/>
            <person name="Sheng Y."/>
            <person name="Liu T."/>
            <person name="Pan Y."/>
            <person name="Xia L."/>
            <person name="Li J."/>
            <person name="Zhao F."/>
            <person name="Cao W."/>
        </authorList>
    </citation>
    <scope>NUCLEOTIDE SEQUENCE</scope>
    <source>
        <strain evidence="1">Rmic-2018</strain>
        <tissue evidence="1">Larvae</tissue>
    </source>
</reference>
<reference evidence="1" key="1">
    <citation type="journal article" date="2020" name="Cell">
        <title>Large-Scale Comparative Analyses of Tick Genomes Elucidate Their Genetic Diversity and Vector Capacities.</title>
        <authorList>
            <consortium name="Tick Genome and Microbiome Consortium (TIGMIC)"/>
            <person name="Jia N."/>
            <person name="Wang J."/>
            <person name="Shi W."/>
            <person name="Du L."/>
            <person name="Sun Y."/>
            <person name="Zhan W."/>
            <person name="Jiang J.F."/>
            <person name="Wang Q."/>
            <person name="Zhang B."/>
            <person name="Ji P."/>
            <person name="Bell-Sakyi L."/>
            <person name="Cui X.M."/>
            <person name="Yuan T.T."/>
            <person name="Jiang B.G."/>
            <person name="Yang W.F."/>
            <person name="Lam T.T."/>
            <person name="Chang Q.C."/>
            <person name="Ding S.J."/>
            <person name="Wang X.J."/>
            <person name="Zhu J.G."/>
            <person name="Ruan X.D."/>
            <person name="Zhao L."/>
            <person name="Wei J.T."/>
            <person name="Ye R.Z."/>
            <person name="Que T.C."/>
            <person name="Du C.H."/>
            <person name="Zhou Y.H."/>
            <person name="Cheng J.X."/>
            <person name="Dai P.F."/>
            <person name="Guo W.B."/>
            <person name="Han X.H."/>
            <person name="Huang E.J."/>
            <person name="Li L.F."/>
            <person name="Wei W."/>
            <person name="Gao Y.C."/>
            <person name="Liu J.Z."/>
            <person name="Shao H.Z."/>
            <person name="Wang X."/>
            <person name="Wang C.C."/>
            <person name="Yang T.C."/>
            <person name="Huo Q.B."/>
            <person name="Li W."/>
            <person name="Chen H.Y."/>
            <person name="Chen S.E."/>
            <person name="Zhou L.G."/>
            <person name="Ni X.B."/>
            <person name="Tian J.H."/>
            <person name="Sheng Y."/>
            <person name="Liu T."/>
            <person name="Pan Y.S."/>
            <person name="Xia L.Y."/>
            <person name="Li J."/>
            <person name="Zhao F."/>
            <person name="Cao W.C."/>
        </authorList>
    </citation>
    <scope>NUCLEOTIDE SEQUENCE</scope>
    <source>
        <strain evidence="1">Rmic-2018</strain>
    </source>
</reference>
<keyword evidence="2" id="KW-1185">Reference proteome</keyword>
<proteinExistence type="predicted"/>
<evidence type="ECO:0000313" key="2">
    <source>
        <dbReference type="Proteomes" id="UP000821866"/>
    </source>
</evidence>
<protein>
    <submittedName>
        <fullName evidence="1">Uncharacterized protein</fullName>
    </submittedName>
</protein>
<dbReference type="Proteomes" id="UP000821866">
    <property type="component" value="Chromosome 8"/>
</dbReference>